<dbReference type="PANTHER" id="PTHR45753">
    <property type="entry name" value="ORNITHINE CARBAMOYLTRANSFERASE, MITOCHONDRIAL"/>
    <property type="match status" value="1"/>
</dbReference>
<dbReference type="EMBL" id="CAEZTS010000026">
    <property type="protein sequence ID" value="CAB4572087.1"/>
    <property type="molecule type" value="Genomic_DNA"/>
</dbReference>
<dbReference type="SUPFAM" id="SSF53671">
    <property type="entry name" value="Aspartate/ornithine carbamoyltransferase"/>
    <property type="match status" value="1"/>
</dbReference>
<dbReference type="FunFam" id="3.40.50.1370:FF:000008">
    <property type="entry name" value="Ornithine carbamoyltransferase"/>
    <property type="match status" value="1"/>
</dbReference>
<feature type="domain" description="Aspartate/ornithine carbamoyltransferase carbamoyl-P binding" evidence="3">
    <location>
        <begin position="4"/>
        <end position="142"/>
    </location>
</feature>
<proteinExistence type="predicted"/>
<organism evidence="4">
    <name type="scientific">freshwater metagenome</name>
    <dbReference type="NCBI Taxonomy" id="449393"/>
    <lineage>
        <taxon>unclassified sequences</taxon>
        <taxon>metagenomes</taxon>
        <taxon>ecological metagenomes</taxon>
    </lineage>
</organism>
<reference evidence="4" key="1">
    <citation type="submission" date="2020-05" db="EMBL/GenBank/DDBJ databases">
        <authorList>
            <person name="Chiriac C."/>
            <person name="Salcher M."/>
            <person name="Ghai R."/>
            <person name="Kavagutti S V."/>
        </authorList>
    </citation>
    <scope>NUCLEOTIDE SEQUENCE</scope>
</reference>
<dbReference type="PRINTS" id="PR00100">
    <property type="entry name" value="AOTCASE"/>
</dbReference>
<dbReference type="InterPro" id="IPR002292">
    <property type="entry name" value="Orn/put_carbamltrans"/>
</dbReference>
<dbReference type="GO" id="GO:0042450">
    <property type="term" value="P:L-arginine biosynthetic process via ornithine"/>
    <property type="evidence" value="ECO:0007669"/>
    <property type="project" value="TreeGrafter"/>
</dbReference>
<dbReference type="GO" id="GO:0019240">
    <property type="term" value="P:citrulline biosynthetic process"/>
    <property type="evidence" value="ECO:0007669"/>
    <property type="project" value="TreeGrafter"/>
</dbReference>
<evidence type="ECO:0000259" key="2">
    <source>
        <dbReference type="Pfam" id="PF00185"/>
    </source>
</evidence>
<dbReference type="PRINTS" id="PR00102">
    <property type="entry name" value="OTCASE"/>
</dbReference>
<dbReference type="InterPro" id="IPR006131">
    <property type="entry name" value="Asp_carbamoyltransf_Asp/Orn-bd"/>
</dbReference>
<gene>
    <name evidence="4" type="ORF">UFOPK1722_00450</name>
</gene>
<protein>
    <submittedName>
        <fullName evidence="4">Unannotated protein</fullName>
    </submittedName>
</protein>
<accession>A0A6J6E7F6</accession>
<name>A0A6J6E7F6_9ZZZZ</name>
<dbReference type="PANTHER" id="PTHR45753:SF3">
    <property type="entry name" value="ORNITHINE TRANSCARBAMYLASE, MITOCHONDRIAL"/>
    <property type="match status" value="1"/>
</dbReference>
<evidence type="ECO:0000256" key="1">
    <source>
        <dbReference type="ARBA" id="ARBA00022679"/>
    </source>
</evidence>
<dbReference type="Pfam" id="PF00185">
    <property type="entry name" value="OTCace"/>
    <property type="match status" value="1"/>
</dbReference>
<keyword evidence="1" id="KW-0808">Transferase</keyword>
<evidence type="ECO:0000313" key="4">
    <source>
        <dbReference type="EMBL" id="CAB4572087.1"/>
    </source>
</evidence>
<dbReference type="InterPro" id="IPR036901">
    <property type="entry name" value="Asp/Orn_carbamoylTrfase_sf"/>
</dbReference>
<dbReference type="Gene3D" id="3.40.50.1370">
    <property type="entry name" value="Aspartate/ornithine carbamoyltransferase"/>
    <property type="match status" value="2"/>
</dbReference>
<feature type="domain" description="Aspartate/ornithine carbamoyltransferase Asp/Orn-binding" evidence="2">
    <location>
        <begin position="151"/>
        <end position="301"/>
    </location>
</feature>
<dbReference type="InterPro" id="IPR006130">
    <property type="entry name" value="Asp/Orn_carbamoylTrfase"/>
</dbReference>
<dbReference type="Pfam" id="PF02729">
    <property type="entry name" value="OTCace_N"/>
    <property type="match status" value="1"/>
</dbReference>
<sequence>MSIRSLLNVTDLSVDELATVLKLSQREPASLGRPLASSSGLPLGAALIFEKPSNRTRHSMEMAVVQLGGHPVYTRGEEVGFDTREPVEDIGRILSGYHGIVAARVFSHSVVERLRASCSVPVVNMLSDVSHPLQGLADALTMVNEFGVLAGRTVAYVGDYNNVARSLGEVCVMSGAHYRLACPVGYDASDDELARLSSLGAGSVEQSTDPVVAVRGAHAVHTDTWVSMGQEAEKAERLGIFGAYTVTESLMSRASGDAVFMHCLPAYRGYEVEASVIDGAASRVIEQGHNRLHSARGAMAFLLGVK</sequence>
<dbReference type="AlphaFoldDB" id="A0A6J6E7F6"/>
<evidence type="ECO:0000259" key="3">
    <source>
        <dbReference type="Pfam" id="PF02729"/>
    </source>
</evidence>
<dbReference type="InterPro" id="IPR006132">
    <property type="entry name" value="Asp/Orn_carbamoyltranf_P-bd"/>
</dbReference>
<dbReference type="GO" id="GO:0016597">
    <property type="term" value="F:amino acid binding"/>
    <property type="evidence" value="ECO:0007669"/>
    <property type="project" value="InterPro"/>
</dbReference>
<dbReference type="NCBIfam" id="NF001986">
    <property type="entry name" value="PRK00779.1"/>
    <property type="match status" value="1"/>
</dbReference>
<dbReference type="GO" id="GO:0004585">
    <property type="term" value="F:ornithine carbamoyltransferase activity"/>
    <property type="evidence" value="ECO:0007669"/>
    <property type="project" value="UniProtKB-ARBA"/>
</dbReference>